<dbReference type="InterPro" id="IPR027417">
    <property type="entry name" value="P-loop_NTPase"/>
</dbReference>
<protein>
    <recommendedName>
        <fullName evidence="7">NACHT domain-containing protein</fullName>
    </recommendedName>
</protein>
<proteinExistence type="predicted"/>
<feature type="compositionally biased region" description="Basic residues" evidence="2">
    <location>
        <begin position="1147"/>
        <end position="1156"/>
    </location>
</feature>
<evidence type="ECO:0000259" key="4">
    <source>
        <dbReference type="Pfam" id="PF25053"/>
    </source>
</evidence>
<evidence type="ECO:0000313" key="6">
    <source>
        <dbReference type="Proteomes" id="UP000605986"/>
    </source>
</evidence>
<name>A0A8H4KWS7_9HYPO</name>
<reference evidence="5" key="1">
    <citation type="submission" date="2020-01" db="EMBL/GenBank/DDBJ databases">
        <title>Identification and distribution of gene clusters putatively required for synthesis of sphingolipid metabolism inhibitors in phylogenetically diverse species of the filamentous fungus Fusarium.</title>
        <authorList>
            <person name="Kim H.-S."/>
            <person name="Busman M."/>
            <person name="Brown D.W."/>
            <person name="Divon H."/>
            <person name="Uhlig S."/>
            <person name="Proctor R.H."/>
        </authorList>
    </citation>
    <scope>NUCLEOTIDE SEQUENCE</scope>
    <source>
        <strain evidence="5">NRRL 53441</strain>
    </source>
</reference>
<sequence length="1169" mass="133520">MSGAEVLFGVGILCNAMQIITFGRDALQIYQHVRDGGAPDPSLDTYLDEATANHKEMKEQFGGPRPLNSDHQQIVNIGEEAHNSLLALRQKFNKLHVDESSRRGLRGKIRVAKSGLRTLWHSKDLEDLEKTFQRHEQLLQTRLIHRVCSQADATELLSQESFKDLNNVVQHAIKKISEGQTAISVLVSQQAAEIKTHVEQQHQATRSAVAQHLSVTQSNIQSRISESTSIIQEDITSTARGVEDKKRHGQLLASLRYPEMNSRRNQVEANYPKTFQWIFRGKGTRMSRYYKKYSTDSTDSTEQSDSDDESSAGSDERTSHRSDTIEDTDCRLCSSSQHTPFVNWLKSDSKIFWISGKPASGKSTLMKFIIKNPLTVENLEIWHSNVQILTHYFWMAGTTMEKSIRGMMLSLLHQVLLNGYDLGRKLLEEKPFVREKWSHQDWASQELEEILCWALESHKGAFCIFLDGLDESPELEKKLWGPDRHGNSFDSLIKLERVKICASSREEETFCTYFEGVERLRIHKLTKSDIRRFANQRLKGLDIAYHKDREELLHHVLKKADGVFLWVALVLDSISRGARLGSSTETLIQRVKHTPTDMKQLFEEMWKRSGNDGDMASYQACSSRYFNFAVFAAIDLSRDFARYGSFSVLDFAIASGSQSLESLLDASRDITVDGLVRKCSKTEAEIRIACHGLLELSQSEPEHSRWVVPEDLRGYERKQVQFVHRCAIDFLTDTETGSMLLGACGWSKEETNARFLGNIMIKGRIATTTEKFMFRSRIVTVTEKLSFFDETIENKRYMLQHASGSCLDTVNDFIYGLTSDFDESPYKEYFIQLSRQWQLDGVFLSHAKWTYPGQCLYFSNPLEMELLESVAKTGSASVITRLLEELPTKTFLDAIPVIIRGLSSRHPLGGGDRGYLKTVGVIKAILTRLLTPSESGTIELSNESQIVQRSLTGLLFSWFFLAFSERRFCYRLADDLSILIQYILEILRLFTMVMPNYQDWDRPVSLHLHLWANNGVCYLVDVFSTHFEILLTWDCYATTNRATAYRIMRALSCETATRYDIKINPDPIPEVLENVALSFEPLIVRIDSTREDSSEDLSVGWQDFFEVRPDEQDDVAAILLNCILTGARMTEQEQLLVRGLSSDQGPRRKKGSRRKSRCYELPNTQSWSH</sequence>
<evidence type="ECO:0008006" key="7">
    <source>
        <dbReference type="Google" id="ProtNLM"/>
    </source>
</evidence>
<feature type="domain" description="Nephrocystin 3-like N-terminal" evidence="3">
    <location>
        <begin position="337"/>
        <end position="505"/>
    </location>
</feature>
<evidence type="ECO:0000313" key="5">
    <source>
        <dbReference type="EMBL" id="KAF4457114.1"/>
    </source>
</evidence>
<dbReference type="PANTHER" id="PTHR10039">
    <property type="entry name" value="AMELOGENIN"/>
    <property type="match status" value="1"/>
</dbReference>
<evidence type="ECO:0000259" key="3">
    <source>
        <dbReference type="Pfam" id="PF24883"/>
    </source>
</evidence>
<dbReference type="OrthoDB" id="5086500at2759"/>
<dbReference type="Proteomes" id="UP000605986">
    <property type="component" value="Unassembled WGS sequence"/>
</dbReference>
<dbReference type="AlphaFoldDB" id="A0A8H4KWS7"/>
<evidence type="ECO:0000256" key="2">
    <source>
        <dbReference type="SAM" id="MobiDB-lite"/>
    </source>
</evidence>
<feature type="region of interest" description="Disordered" evidence="2">
    <location>
        <begin position="294"/>
        <end position="326"/>
    </location>
</feature>
<dbReference type="InterPro" id="IPR056693">
    <property type="entry name" value="DUF7791"/>
</dbReference>
<dbReference type="PANTHER" id="PTHR10039:SF5">
    <property type="entry name" value="NACHT DOMAIN-CONTAINING PROTEIN"/>
    <property type="match status" value="1"/>
</dbReference>
<organism evidence="5 6">
    <name type="scientific">Fusarium austroafricanum</name>
    <dbReference type="NCBI Taxonomy" id="2364996"/>
    <lineage>
        <taxon>Eukaryota</taxon>
        <taxon>Fungi</taxon>
        <taxon>Dikarya</taxon>
        <taxon>Ascomycota</taxon>
        <taxon>Pezizomycotina</taxon>
        <taxon>Sordariomycetes</taxon>
        <taxon>Hypocreomycetidae</taxon>
        <taxon>Hypocreales</taxon>
        <taxon>Nectriaceae</taxon>
        <taxon>Fusarium</taxon>
        <taxon>Fusarium concolor species complex</taxon>
    </lineage>
</organism>
<dbReference type="SUPFAM" id="SSF52540">
    <property type="entry name" value="P-loop containing nucleoside triphosphate hydrolases"/>
    <property type="match status" value="1"/>
</dbReference>
<dbReference type="EMBL" id="JAADJG010000034">
    <property type="protein sequence ID" value="KAF4457114.1"/>
    <property type="molecule type" value="Genomic_DNA"/>
</dbReference>
<dbReference type="InterPro" id="IPR056884">
    <property type="entry name" value="NPHP3-like_N"/>
</dbReference>
<feature type="region of interest" description="Disordered" evidence="2">
    <location>
        <begin position="1140"/>
        <end position="1169"/>
    </location>
</feature>
<feature type="domain" description="DUF7791" evidence="4">
    <location>
        <begin position="617"/>
        <end position="741"/>
    </location>
</feature>
<keyword evidence="1" id="KW-0677">Repeat</keyword>
<feature type="compositionally biased region" description="Basic and acidic residues" evidence="2">
    <location>
        <begin position="314"/>
        <end position="326"/>
    </location>
</feature>
<gene>
    <name evidence="5" type="ORF">F53441_902</name>
</gene>
<dbReference type="Pfam" id="PF25053">
    <property type="entry name" value="DUF7791"/>
    <property type="match status" value="1"/>
</dbReference>
<comment type="caution">
    <text evidence="5">The sequence shown here is derived from an EMBL/GenBank/DDBJ whole genome shotgun (WGS) entry which is preliminary data.</text>
</comment>
<accession>A0A8H4KWS7</accession>
<dbReference type="Pfam" id="PF24883">
    <property type="entry name" value="NPHP3_N"/>
    <property type="match status" value="1"/>
</dbReference>
<evidence type="ECO:0000256" key="1">
    <source>
        <dbReference type="ARBA" id="ARBA00022737"/>
    </source>
</evidence>
<keyword evidence="6" id="KW-1185">Reference proteome</keyword>
<dbReference type="Gene3D" id="3.40.50.300">
    <property type="entry name" value="P-loop containing nucleotide triphosphate hydrolases"/>
    <property type="match status" value="1"/>
</dbReference>